<dbReference type="Pfam" id="PF03544">
    <property type="entry name" value="TonB_C"/>
    <property type="match status" value="1"/>
</dbReference>
<evidence type="ECO:0000256" key="3">
    <source>
        <dbReference type="ARBA" id="ARBA00022448"/>
    </source>
</evidence>
<keyword evidence="14" id="KW-1185">Reference proteome</keyword>
<keyword evidence="6 11" id="KW-0812">Transmembrane</keyword>
<evidence type="ECO:0000313" key="13">
    <source>
        <dbReference type="EMBL" id="MET4683111.1"/>
    </source>
</evidence>
<dbReference type="Gene3D" id="3.30.1150.10">
    <property type="match status" value="1"/>
</dbReference>
<feature type="domain" description="TonB C-terminal" evidence="12">
    <location>
        <begin position="151"/>
        <end position="245"/>
    </location>
</feature>
<accession>A0ABV2R946</accession>
<feature type="transmembrane region" description="Helical" evidence="11">
    <location>
        <begin position="27"/>
        <end position="47"/>
    </location>
</feature>
<dbReference type="Proteomes" id="UP001549313">
    <property type="component" value="Unassembled WGS sequence"/>
</dbReference>
<name>A0ABV2R946_9CAUL</name>
<keyword evidence="5" id="KW-0997">Cell inner membrane</keyword>
<evidence type="ECO:0000256" key="2">
    <source>
        <dbReference type="ARBA" id="ARBA00006555"/>
    </source>
</evidence>
<sequence length="245" mass="25942">MMMRIAGGHGVVSSLDFSQRKKPMPRWMWAAIGVSALVHVGAGIWLYQQKFQLADIPAPPVESRPTIIELIPRPKPKPLETPRVPPAATAPIHRPTTVIPSDVPPLLAPEAPVTTTDPGPAINITAPADTPSTGTAVAADPPRSPPVITDPDWVRRPTAEQLMRAYPSAAESRGVSGVANISCLVKVDGGLTSCSVVSETPGNQGFGRAAVSLSRYFRMSPRTVDGQAVDGGRVSIAIRFNLPED</sequence>
<keyword evidence="8 11" id="KW-1133">Transmembrane helix</keyword>
<comment type="similarity">
    <text evidence="2">Belongs to the TonB family.</text>
</comment>
<feature type="region of interest" description="Disordered" evidence="10">
    <location>
        <begin position="127"/>
        <end position="152"/>
    </location>
</feature>
<proteinExistence type="inferred from homology"/>
<keyword evidence="7" id="KW-0653">Protein transport</keyword>
<evidence type="ECO:0000256" key="6">
    <source>
        <dbReference type="ARBA" id="ARBA00022692"/>
    </source>
</evidence>
<keyword evidence="9 11" id="KW-0472">Membrane</keyword>
<comment type="subcellular location">
    <subcellularLocation>
        <location evidence="1">Cell inner membrane</location>
        <topology evidence="1">Single-pass membrane protein</topology>
        <orientation evidence="1">Periplasmic side</orientation>
    </subcellularLocation>
</comment>
<dbReference type="InterPro" id="IPR006260">
    <property type="entry name" value="TonB/TolA_C"/>
</dbReference>
<evidence type="ECO:0000256" key="11">
    <source>
        <dbReference type="SAM" id="Phobius"/>
    </source>
</evidence>
<evidence type="ECO:0000256" key="8">
    <source>
        <dbReference type="ARBA" id="ARBA00022989"/>
    </source>
</evidence>
<evidence type="ECO:0000259" key="12">
    <source>
        <dbReference type="PROSITE" id="PS52015"/>
    </source>
</evidence>
<keyword evidence="4" id="KW-1003">Cell membrane</keyword>
<reference evidence="13 14" key="1">
    <citation type="submission" date="2024-06" db="EMBL/GenBank/DDBJ databases">
        <title>Sorghum-associated microbial communities from plants grown in Nebraska, USA.</title>
        <authorList>
            <person name="Schachtman D."/>
        </authorList>
    </citation>
    <scope>NUCLEOTIDE SEQUENCE [LARGE SCALE GENOMIC DNA]</scope>
    <source>
        <strain evidence="13 14">2814</strain>
    </source>
</reference>
<dbReference type="InterPro" id="IPR051045">
    <property type="entry name" value="TonB-dependent_transducer"/>
</dbReference>
<dbReference type="PANTHER" id="PTHR33446">
    <property type="entry name" value="PROTEIN TONB-RELATED"/>
    <property type="match status" value="1"/>
</dbReference>
<dbReference type="SUPFAM" id="SSF74653">
    <property type="entry name" value="TolA/TonB C-terminal domain"/>
    <property type="match status" value="1"/>
</dbReference>
<dbReference type="PROSITE" id="PS52015">
    <property type="entry name" value="TONB_CTD"/>
    <property type="match status" value="1"/>
</dbReference>
<evidence type="ECO:0000256" key="1">
    <source>
        <dbReference type="ARBA" id="ARBA00004383"/>
    </source>
</evidence>
<dbReference type="InterPro" id="IPR037682">
    <property type="entry name" value="TonB_C"/>
</dbReference>
<evidence type="ECO:0000256" key="10">
    <source>
        <dbReference type="SAM" id="MobiDB-lite"/>
    </source>
</evidence>
<comment type="caution">
    <text evidence="13">The sequence shown here is derived from an EMBL/GenBank/DDBJ whole genome shotgun (WGS) entry which is preliminary data.</text>
</comment>
<keyword evidence="3" id="KW-0813">Transport</keyword>
<dbReference type="NCBIfam" id="TIGR01352">
    <property type="entry name" value="tonB_Cterm"/>
    <property type="match status" value="1"/>
</dbReference>
<protein>
    <submittedName>
        <fullName evidence="13">Protein TonB</fullName>
    </submittedName>
</protein>
<evidence type="ECO:0000256" key="4">
    <source>
        <dbReference type="ARBA" id="ARBA00022475"/>
    </source>
</evidence>
<dbReference type="EMBL" id="JBEPTF010000001">
    <property type="protein sequence ID" value="MET4683111.1"/>
    <property type="molecule type" value="Genomic_DNA"/>
</dbReference>
<organism evidence="13 14">
    <name type="scientific">Brevundimonas faecalis</name>
    <dbReference type="NCBI Taxonomy" id="947378"/>
    <lineage>
        <taxon>Bacteria</taxon>
        <taxon>Pseudomonadati</taxon>
        <taxon>Pseudomonadota</taxon>
        <taxon>Alphaproteobacteria</taxon>
        <taxon>Caulobacterales</taxon>
        <taxon>Caulobacteraceae</taxon>
        <taxon>Brevundimonas</taxon>
    </lineage>
</organism>
<evidence type="ECO:0000256" key="9">
    <source>
        <dbReference type="ARBA" id="ARBA00023136"/>
    </source>
</evidence>
<evidence type="ECO:0000256" key="5">
    <source>
        <dbReference type="ARBA" id="ARBA00022519"/>
    </source>
</evidence>
<dbReference type="PANTHER" id="PTHR33446:SF2">
    <property type="entry name" value="PROTEIN TONB"/>
    <property type="match status" value="1"/>
</dbReference>
<gene>
    <name evidence="13" type="ORF">ABIE19_001020</name>
</gene>
<evidence type="ECO:0000256" key="7">
    <source>
        <dbReference type="ARBA" id="ARBA00022927"/>
    </source>
</evidence>
<dbReference type="RefSeq" id="WP_354088046.1">
    <property type="nucleotide sequence ID" value="NZ_JBEPTF010000001.1"/>
</dbReference>
<evidence type="ECO:0000313" key="14">
    <source>
        <dbReference type="Proteomes" id="UP001549313"/>
    </source>
</evidence>